<dbReference type="EMBL" id="RYZH01000048">
    <property type="protein sequence ID" value="RUL84610.1"/>
    <property type="molecule type" value="Genomic_DNA"/>
</dbReference>
<dbReference type="RefSeq" id="WP_126727283.1">
    <property type="nucleotide sequence ID" value="NZ_RYZH01000048.1"/>
</dbReference>
<evidence type="ECO:0000256" key="1">
    <source>
        <dbReference type="ARBA" id="ARBA00008580"/>
    </source>
</evidence>
<evidence type="ECO:0000313" key="3">
    <source>
        <dbReference type="EMBL" id="RUL84610.1"/>
    </source>
</evidence>
<protein>
    <submittedName>
        <fullName evidence="3">Type II toxin-antitoxin system ParD family antitoxin</fullName>
    </submittedName>
</protein>
<dbReference type="NCBIfam" id="TIGR02606">
    <property type="entry name" value="antidote_CC2985"/>
    <property type="match status" value="1"/>
</dbReference>
<name>A0A432MF82_9BACT</name>
<reference evidence="3 4" key="2">
    <citation type="submission" date="2019-01" db="EMBL/GenBank/DDBJ databases">
        <title>Tautonia sociabilis, a novel thermotolerant planctomycete of Isosphaeraceae family, isolated from a 4000 m deep subterranean habitat.</title>
        <authorList>
            <person name="Kovaleva O.L."/>
            <person name="Elcheninov A.G."/>
            <person name="Van Heerden E."/>
            <person name="Toshchakov S.V."/>
            <person name="Novikov A."/>
            <person name="Bonch-Osmolovskaya E.A."/>
            <person name="Kublanov I.V."/>
        </authorList>
    </citation>
    <scope>NUCLEOTIDE SEQUENCE [LARGE SCALE GENOMIC DNA]</scope>
    <source>
        <strain evidence="3 4">GM2012</strain>
    </source>
</reference>
<dbReference type="InterPro" id="IPR010985">
    <property type="entry name" value="Ribbon_hlx_hlx"/>
</dbReference>
<keyword evidence="2" id="KW-1277">Toxin-antitoxin system</keyword>
<keyword evidence="4" id="KW-1185">Reference proteome</keyword>
<dbReference type="Gene3D" id="6.10.10.120">
    <property type="entry name" value="Antitoxin ParD1-like"/>
    <property type="match status" value="1"/>
</dbReference>
<dbReference type="Pfam" id="PF03693">
    <property type="entry name" value="ParD_antitoxin"/>
    <property type="match status" value="1"/>
</dbReference>
<dbReference type="AlphaFoldDB" id="A0A432MF82"/>
<gene>
    <name evidence="3" type="ORF">TsocGM_20250</name>
</gene>
<dbReference type="InterPro" id="IPR038296">
    <property type="entry name" value="ParD_sf"/>
</dbReference>
<dbReference type="PANTHER" id="PTHR36582">
    <property type="entry name" value="ANTITOXIN PARD"/>
    <property type="match status" value="1"/>
</dbReference>
<dbReference type="InterPro" id="IPR022789">
    <property type="entry name" value="ParD"/>
</dbReference>
<comment type="similarity">
    <text evidence="1">Belongs to the ParD antitoxin family.</text>
</comment>
<sequence length="101" mass="11049">MPTRNINLTDHYDQLVEGLIASGRYKNASEVLRAGLRLLEQQTREDEQKLATLRGLAAEAFDTLDRGAGTTLEGDQQLAEFIGGIGRRAAKHATTRSPGKQ</sequence>
<organism evidence="3 4">
    <name type="scientific">Tautonia sociabilis</name>
    <dbReference type="NCBI Taxonomy" id="2080755"/>
    <lineage>
        <taxon>Bacteria</taxon>
        <taxon>Pseudomonadati</taxon>
        <taxon>Planctomycetota</taxon>
        <taxon>Planctomycetia</taxon>
        <taxon>Isosphaerales</taxon>
        <taxon>Isosphaeraceae</taxon>
        <taxon>Tautonia</taxon>
    </lineage>
</organism>
<reference evidence="3 4" key="1">
    <citation type="submission" date="2018-12" db="EMBL/GenBank/DDBJ databases">
        <authorList>
            <person name="Toschakov S.V."/>
        </authorList>
    </citation>
    <scope>NUCLEOTIDE SEQUENCE [LARGE SCALE GENOMIC DNA]</scope>
    <source>
        <strain evidence="3 4">GM2012</strain>
    </source>
</reference>
<dbReference type="GO" id="GO:0006355">
    <property type="term" value="P:regulation of DNA-templated transcription"/>
    <property type="evidence" value="ECO:0007669"/>
    <property type="project" value="InterPro"/>
</dbReference>
<dbReference type="Proteomes" id="UP000280296">
    <property type="component" value="Unassembled WGS sequence"/>
</dbReference>
<proteinExistence type="inferred from homology"/>
<evidence type="ECO:0000256" key="2">
    <source>
        <dbReference type="ARBA" id="ARBA00022649"/>
    </source>
</evidence>
<evidence type="ECO:0000313" key="4">
    <source>
        <dbReference type="Proteomes" id="UP000280296"/>
    </source>
</evidence>
<dbReference type="PANTHER" id="PTHR36582:SF2">
    <property type="entry name" value="ANTITOXIN PARD"/>
    <property type="match status" value="1"/>
</dbReference>
<accession>A0A432MF82</accession>
<dbReference type="SUPFAM" id="SSF47598">
    <property type="entry name" value="Ribbon-helix-helix"/>
    <property type="match status" value="1"/>
</dbReference>
<comment type="caution">
    <text evidence="3">The sequence shown here is derived from an EMBL/GenBank/DDBJ whole genome shotgun (WGS) entry which is preliminary data.</text>
</comment>
<dbReference type="OrthoDB" id="9811310at2"/>